<protein>
    <submittedName>
        <fullName evidence="1">XisI protein</fullName>
    </submittedName>
</protein>
<dbReference type="InterPro" id="IPR014968">
    <property type="entry name" value="XisI"/>
</dbReference>
<organism evidence="1 2">
    <name type="scientific">Brunnivagina elsteri CCALA 953</name>
    <dbReference type="NCBI Taxonomy" id="987040"/>
    <lineage>
        <taxon>Bacteria</taxon>
        <taxon>Bacillati</taxon>
        <taxon>Cyanobacteriota</taxon>
        <taxon>Cyanophyceae</taxon>
        <taxon>Nostocales</taxon>
        <taxon>Calotrichaceae</taxon>
        <taxon>Brunnivagina</taxon>
    </lineage>
</organism>
<reference evidence="1 2" key="1">
    <citation type="submission" date="2017-08" db="EMBL/GenBank/DDBJ databases">
        <title>Draft genome sequence of filamentous cyanobacterium Calothrix elsteri CCALA 953.</title>
        <authorList>
            <person name="Gagunashvili A.N."/>
            <person name="Elster J."/>
            <person name="Andresson O.S."/>
        </authorList>
    </citation>
    <scope>NUCLEOTIDE SEQUENCE [LARGE SCALE GENOMIC DNA]</scope>
    <source>
        <strain evidence="1 2">CCALA 953</strain>
    </source>
</reference>
<dbReference type="CDD" id="cd16382">
    <property type="entry name" value="XisI-like"/>
    <property type="match status" value="1"/>
</dbReference>
<dbReference type="RefSeq" id="WP_095720797.1">
    <property type="nucleotide sequence ID" value="NZ_NTFS01000040.1"/>
</dbReference>
<comment type="caution">
    <text evidence="1">The sequence shown here is derived from an EMBL/GenBank/DDBJ whole genome shotgun (WGS) entry which is preliminary data.</text>
</comment>
<gene>
    <name evidence="1" type="ORF">CK510_05865</name>
</gene>
<dbReference type="Proteomes" id="UP000218238">
    <property type="component" value="Unassembled WGS sequence"/>
</dbReference>
<accession>A0A2A2TMM6</accession>
<proteinExistence type="predicted"/>
<dbReference type="Pfam" id="PF08869">
    <property type="entry name" value="XisI"/>
    <property type="match status" value="1"/>
</dbReference>
<evidence type="ECO:0000313" key="2">
    <source>
        <dbReference type="Proteomes" id="UP000218238"/>
    </source>
</evidence>
<dbReference type="InterPro" id="IPR035943">
    <property type="entry name" value="XisI-like_sf"/>
</dbReference>
<dbReference type="EMBL" id="NTFS01000040">
    <property type="protein sequence ID" value="PAX59690.1"/>
    <property type="molecule type" value="Genomic_DNA"/>
</dbReference>
<dbReference type="Gene3D" id="3.30.310.110">
    <property type="entry name" value="XisI-like"/>
    <property type="match status" value="1"/>
</dbReference>
<dbReference type="SUPFAM" id="SSF143847">
    <property type="entry name" value="XisI-like"/>
    <property type="match status" value="1"/>
</dbReference>
<dbReference type="AlphaFoldDB" id="A0A2A2TMM6"/>
<keyword evidence="2" id="KW-1185">Reference proteome</keyword>
<name>A0A2A2TMM6_9CYAN</name>
<evidence type="ECO:0000313" key="1">
    <source>
        <dbReference type="EMBL" id="PAX59690.1"/>
    </source>
</evidence>
<sequence length="112" mass="13289">MAKLEEYREKVKQILIQYSQYKPSYGEVEVEQIFDVERDRYQIISVGWNHQKRIYGCMMHFDIKDEKIWIQQNTTEVDLANELVEMGVPKSDIVIGFHTPKMRQLTDFSVGS</sequence>
<dbReference type="OrthoDB" id="467081at2"/>